<evidence type="ECO:0000313" key="7">
    <source>
        <dbReference type="Proteomes" id="UP001500665"/>
    </source>
</evidence>
<keyword evidence="4 5" id="KW-0408">Iron</keyword>
<reference evidence="6 7" key="1">
    <citation type="journal article" date="2019" name="Int. J. Syst. Evol. Microbiol.">
        <title>The Global Catalogue of Microorganisms (GCM) 10K type strain sequencing project: providing services to taxonomists for standard genome sequencing and annotation.</title>
        <authorList>
            <consortium name="The Broad Institute Genomics Platform"/>
            <consortium name="The Broad Institute Genome Sequencing Center for Infectious Disease"/>
            <person name="Wu L."/>
            <person name="Ma J."/>
        </authorList>
    </citation>
    <scope>NUCLEOTIDE SEQUENCE [LARGE SCALE GENOMIC DNA]</scope>
    <source>
        <strain evidence="6 7">JCM 10696</strain>
    </source>
</reference>
<evidence type="ECO:0000256" key="5">
    <source>
        <dbReference type="RuleBase" id="RU364048"/>
    </source>
</evidence>
<sequence>MTASYLQGDFAPVPDEISSGELAVEGVLPAELDGRYLRNGPNPLPGRDPGSWFLGDGMLHGIRLRDGRAEWYRNRWVRTGQFAGRPFLGRSGIDLSAVAANTNVIRHAGRTLALIESGLPYEVDGGLGTVGACDFGGRLTTAMTAHPKEDPRTGELHFFGYGFAPPHLTYHRADASGELVESREIPVPGPTMMHDFAITENHVVWLDLPVVFDLEMIGTGLPYRWDDGYGARVGLMPRRGDGEVRWFEVEPCYVFHVGNAWEDAAGRVVVDAVHYPRDVFVKVLEGIGGAADPAAQAGGSGLHRWTFDPVAGSAKGEALDDRPVEFPTIDDRRTGLPYTRLYAVRHGEIVKYDTATGSTVVHPTEGAPGEAVFVPRDPDGAGAEDDGWLLSLIGSRAELRVLDARDLAHVASVRLPRRVPEGFHGAWLGG</sequence>
<proteinExistence type="inferred from homology"/>
<dbReference type="Proteomes" id="UP001500665">
    <property type="component" value="Unassembled WGS sequence"/>
</dbReference>
<dbReference type="PANTHER" id="PTHR10543:SF89">
    <property type="entry name" value="CAROTENOID 9,10(9',10')-CLEAVAGE DIOXYGENASE 1"/>
    <property type="match status" value="1"/>
</dbReference>
<dbReference type="PANTHER" id="PTHR10543">
    <property type="entry name" value="BETA-CAROTENE DIOXYGENASE"/>
    <property type="match status" value="1"/>
</dbReference>
<evidence type="ECO:0000256" key="3">
    <source>
        <dbReference type="ARBA" id="ARBA00023002"/>
    </source>
</evidence>
<keyword evidence="3 5" id="KW-0560">Oxidoreductase</keyword>
<dbReference type="EMBL" id="BAAAHH010000001">
    <property type="protein sequence ID" value="GAA0938331.1"/>
    <property type="molecule type" value="Genomic_DNA"/>
</dbReference>
<comment type="cofactor">
    <cofactor evidence="5">
        <name>Fe(2+)</name>
        <dbReference type="ChEBI" id="CHEBI:29033"/>
    </cofactor>
    <text evidence="5">Binds 1 Fe(2+) ion per subunit.</text>
</comment>
<protein>
    <recommendedName>
        <fullName evidence="5">Dioxygenase</fullName>
        <ecNumber evidence="5">1.13.11.-</ecNumber>
    </recommendedName>
</protein>
<dbReference type="InterPro" id="IPR004294">
    <property type="entry name" value="Carotenoid_Oase"/>
</dbReference>
<evidence type="ECO:0000256" key="4">
    <source>
        <dbReference type="ARBA" id="ARBA00023004"/>
    </source>
</evidence>
<comment type="caution">
    <text evidence="6">The sequence shown here is derived from an EMBL/GenBank/DDBJ whole genome shotgun (WGS) entry which is preliminary data.</text>
</comment>
<evidence type="ECO:0000256" key="2">
    <source>
        <dbReference type="ARBA" id="ARBA00022723"/>
    </source>
</evidence>
<dbReference type="EC" id="1.13.11.-" evidence="5"/>
<name>A0ABN1Q802_9ACTN</name>
<dbReference type="Pfam" id="PF03055">
    <property type="entry name" value="RPE65"/>
    <property type="match status" value="1"/>
</dbReference>
<dbReference type="RefSeq" id="WP_344236370.1">
    <property type="nucleotide sequence ID" value="NZ_BAAAHH010000001.1"/>
</dbReference>
<accession>A0ABN1Q802</accession>
<organism evidence="6 7">
    <name type="scientific">Actinocorallia libanotica</name>
    <dbReference type="NCBI Taxonomy" id="46162"/>
    <lineage>
        <taxon>Bacteria</taxon>
        <taxon>Bacillati</taxon>
        <taxon>Actinomycetota</taxon>
        <taxon>Actinomycetes</taxon>
        <taxon>Streptosporangiales</taxon>
        <taxon>Thermomonosporaceae</taxon>
        <taxon>Actinocorallia</taxon>
    </lineage>
</organism>
<evidence type="ECO:0000313" key="6">
    <source>
        <dbReference type="EMBL" id="GAA0938331.1"/>
    </source>
</evidence>
<keyword evidence="7" id="KW-1185">Reference proteome</keyword>
<gene>
    <name evidence="6" type="ORF">GCM10009550_05950</name>
</gene>
<keyword evidence="5" id="KW-0223">Dioxygenase</keyword>
<keyword evidence="2 5" id="KW-0479">Metal-binding</keyword>
<evidence type="ECO:0000256" key="1">
    <source>
        <dbReference type="ARBA" id="ARBA00006787"/>
    </source>
</evidence>
<comment type="similarity">
    <text evidence="1 5">Belongs to the carotenoid oxygenase family.</text>
</comment>